<name>A0ABC8BPI3_9ACTN</name>
<dbReference type="Gene3D" id="3.30.70.100">
    <property type="match status" value="1"/>
</dbReference>
<dbReference type="AlphaFoldDB" id="A0ABC8BPI3"/>
<keyword evidence="3" id="KW-1185">Reference proteome</keyword>
<evidence type="ECO:0000313" key="2">
    <source>
        <dbReference type="EMBL" id="ARF72218.1"/>
    </source>
</evidence>
<proteinExistence type="predicted"/>
<feature type="domain" description="ABM" evidence="1">
    <location>
        <begin position="5"/>
        <end position="95"/>
    </location>
</feature>
<evidence type="ECO:0000313" key="3">
    <source>
        <dbReference type="Proteomes" id="UP000192251"/>
    </source>
</evidence>
<reference evidence="2 3" key="1">
    <citation type="submission" date="2017-04" db="EMBL/GenBank/DDBJ databases">
        <title>The complete genome sequence of Streptomyces albolongus YIM 101047, the producer of novel bafilomycins and novel odoriferous sesquiterpenoids.</title>
        <authorList>
            <person name="Yin M."/>
            <person name="Jiang Y."/>
        </authorList>
    </citation>
    <scope>NUCLEOTIDE SEQUENCE [LARGE SCALE GENOMIC DNA]</scope>
    <source>
        <strain evidence="2 3">YIM 101047</strain>
    </source>
</reference>
<dbReference type="RefSeq" id="WP_084745567.1">
    <property type="nucleotide sequence ID" value="NZ_CP020563.1"/>
</dbReference>
<dbReference type="GO" id="GO:0004497">
    <property type="term" value="F:monooxygenase activity"/>
    <property type="evidence" value="ECO:0007669"/>
    <property type="project" value="UniProtKB-KW"/>
</dbReference>
<organism evidence="2 3">
    <name type="scientific">Kitasatospora albolonga</name>
    <dbReference type="NCBI Taxonomy" id="68173"/>
    <lineage>
        <taxon>Bacteria</taxon>
        <taxon>Bacillati</taxon>
        <taxon>Actinomycetota</taxon>
        <taxon>Actinomycetes</taxon>
        <taxon>Kitasatosporales</taxon>
        <taxon>Streptomycetaceae</taxon>
        <taxon>Kitasatospora</taxon>
    </lineage>
</organism>
<dbReference type="Proteomes" id="UP000192251">
    <property type="component" value="Chromosome"/>
</dbReference>
<dbReference type="EMBL" id="CP020563">
    <property type="protein sequence ID" value="ARF72218.1"/>
    <property type="molecule type" value="Genomic_DNA"/>
</dbReference>
<dbReference type="InterPro" id="IPR011008">
    <property type="entry name" value="Dimeric_a/b-barrel"/>
</dbReference>
<keyword evidence="2" id="KW-0503">Monooxygenase</keyword>
<dbReference type="SUPFAM" id="SSF54909">
    <property type="entry name" value="Dimeric alpha+beta barrel"/>
    <property type="match status" value="1"/>
</dbReference>
<evidence type="ECO:0000259" key="1">
    <source>
        <dbReference type="PROSITE" id="PS51725"/>
    </source>
</evidence>
<accession>A0ABC8BPI3</accession>
<dbReference type="InterPro" id="IPR007138">
    <property type="entry name" value="ABM_dom"/>
</dbReference>
<dbReference type="Pfam" id="PF03992">
    <property type="entry name" value="ABM"/>
    <property type="match status" value="1"/>
</dbReference>
<dbReference type="PROSITE" id="PS51725">
    <property type="entry name" value="ABM"/>
    <property type="match status" value="1"/>
</dbReference>
<keyword evidence="2" id="KW-0560">Oxidoreductase</keyword>
<protein>
    <submittedName>
        <fullName evidence="2">Antibiotic biosynthesis monooxygenase</fullName>
    </submittedName>
</protein>
<gene>
    <name evidence="2" type="ORF">B7C62_07975</name>
</gene>
<dbReference type="KEGG" id="kab:B7C62_07975"/>
<sequence>MTSGFGLIVRFNLRDAEAAEAFDSLVEETLQGIRAHEPGTLSYVVHTVADEPNSRIFYELYADRAAFDQHEQQAHTRLFLAEREKYVTDFEVTFVQSQGVAGVWK</sequence>